<evidence type="ECO:0000313" key="9">
    <source>
        <dbReference type="Proteomes" id="UP000262073"/>
    </source>
</evidence>
<feature type="active site" description="Proton donor" evidence="5">
    <location>
        <position position="130"/>
    </location>
</feature>
<comment type="subunit">
    <text evidence="7">Homodimer.</text>
</comment>
<keyword evidence="9" id="KW-1185">Reference proteome</keyword>
<organism evidence="8 9">
    <name type="scientific">Salinimonas sediminis</name>
    <dbReference type="NCBI Taxonomy" id="2303538"/>
    <lineage>
        <taxon>Bacteria</taxon>
        <taxon>Pseudomonadati</taxon>
        <taxon>Pseudomonadota</taxon>
        <taxon>Gammaproteobacteria</taxon>
        <taxon>Alteromonadales</taxon>
        <taxon>Alteromonadaceae</taxon>
        <taxon>Alteromonas/Salinimonas group</taxon>
        <taxon>Salinimonas</taxon>
    </lineage>
</organism>
<feature type="site" description="Participates in a stacking interaction with the thymidine ring of dTDP-4-oxo-6-deoxyglucose" evidence="6">
    <location>
        <position position="136"/>
    </location>
</feature>
<dbReference type="RefSeq" id="WP_108567951.1">
    <property type="nucleotide sequence ID" value="NZ_CP031769.1"/>
</dbReference>
<dbReference type="CDD" id="cd00438">
    <property type="entry name" value="cupin_RmlC"/>
    <property type="match status" value="1"/>
</dbReference>
<name>A0A346NJD5_9ALTE</name>
<dbReference type="Gene3D" id="2.60.120.10">
    <property type="entry name" value="Jelly Rolls"/>
    <property type="match status" value="1"/>
</dbReference>
<protein>
    <recommendedName>
        <fullName evidence="4 7">dTDP-4-dehydrorhamnose 3,5-epimerase</fullName>
        <ecNumber evidence="3 7">5.1.3.13</ecNumber>
    </recommendedName>
    <alternativeName>
        <fullName evidence="7">Thymidine diphospho-4-keto-rhamnose 3,5-epimerase</fullName>
    </alternativeName>
</protein>
<evidence type="ECO:0000256" key="2">
    <source>
        <dbReference type="ARBA" id="ARBA00001997"/>
    </source>
</evidence>
<dbReference type="GO" id="GO:0005829">
    <property type="term" value="C:cytosol"/>
    <property type="evidence" value="ECO:0007669"/>
    <property type="project" value="TreeGrafter"/>
</dbReference>
<sequence length="181" mass="20427">MQCITTSIDDVKIIEPKVFGDERGYFMESFRDNWFRENCADVTFVQDNRSRSKQGILRGMHYQLSQTQGKLVSVTDGAVFDVAVDMRKHSKTYGQWVGALLSAQNKRMLWVPAGFAHGFYVTSESAEFSYKCTDYYHPESEVSLAWDDPTVGIDWPLVNDLAPSLSAKDQQGLAFADAPSF</sequence>
<dbReference type="Pfam" id="PF00908">
    <property type="entry name" value="dTDP_sugar_isom"/>
    <property type="match status" value="1"/>
</dbReference>
<dbReference type="GO" id="GO:0000271">
    <property type="term" value="P:polysaccharide biosynthetic process"/>
    <property type="evidence" value="ECO:0007669"/>
    <property type="project" value="TreeGrafter"/>
</dbReference>
<dbReference type="AlphaFoldDB" id="A0A346NJD5"/>
<evidence type="ECO:0000256" key="4">
    <source>
        <dbReference type="ARBA" id="ARBA00019595"/>
    </source>
</evidence>
<dbReference type="EMBL" id="CP031769">
    <property type="protein sequence ID" value="AXR05642.1"/>
    <property type="molecule type" value="Genomic_DNA"/>
</dbReference>
<evidence type="ECO:0000256" key="5">
    <source>
        <dbReference type="PIRSR" id="PIRSR600888-1"/>
    </source>
</evidence>
<dbReference type="EC" id="5.1.3.13" evidence="3 7"/>
<dbReference type="OrthoDB" id="9800680at2"/>
<evidence type="ECO:0000256" key="3">
    <source>
        <dbReference type="ARBA" id="ARBA00012098"/>
    </source>
</evidence>
<dbReference type="NCBIfam" id="TIGR01221">
    <property type="entry name" value="rmlC"/>
    <property type="match status" value="1"/>
</dbReference>
<dbReference type="GO" id="GO:0019305">
    <property type="term" value="P:dTDP-rhamnose biosynthetic process"/>
    <property type="evidence" value="ECO:0007669"/>
    <property type="project" value="UniProtKB-UniRule"/>
</dbReference>
<dbReference type="PANTHER" id="PTHR21047">
    <property type="entry name" value="DTDP-6-DEOXY-D-GLUCOSE-3,5 EPIMERASE"/>
    <property type="match status" value="1"/>
</dbReference>
<dbReference type="InterPro" id="IPR011051">
    <property type="entry name" value="RmlC_Cupin_sf"/>
</dbReference>
<dbReference type="Proteomes" id="UP000262073">
    <property type="component" value="Chromosome"/>
</dbReference>
<comment type="function">
    <text evidence="2 7">Catalyzes the epimerization of the C3' and C5'positions of dTDP-6-deoxy-D-xylo-4-hexulose, forming dTDP-6-deoxy-L-lyxo-4-hexulose.</text>
</comment>
<dbReference type="GO" id="GO:0008830">
    <property type="term" value="F:dTDP-4-dehydrorhamnose 3,5-epimerase activity"/>
    <property type="evidence" value="ECO:0007669"/>
    <property type="project" value="UniProtKB-UniRule"/>
</dbReference>
<comment type="catalytic activity">
    <reaction evidence="1 7">
        <text>dTDP-4-dehydro-6-deoxy-alpha-D-glucose = dTDP-4-dehydro-beta-L-rhamnose</text>
        <dbReference type="Rhea" id="RHEA:16969"/>
        <dbReference type="ChEBI" id="CHEBI:57649"/>
        <dbReference type="ChEBI" id="CHEBI:62830"/>
        <dbReference type="EC" id="5.1.3.13"/>
    </reaction>
</comment>
<accession>A0A346NJD5</accession>
<evidence type="ECO:0000256" key="1">
    <source>
        <dbReference type="ARBA" id="ARBA00001298"/>
    </source>
</evidence>
<dbReference type="KEGG" id="salm:D0Y50_04195"/>
<dbReference type="PANTHER" id="PTHR21047:SF2">
    <property type="entry name" value="THYMIDINE DIPHOSPHO-4-KETO-RHAMNOSE 3,5-EPIMERASE"/>
    <property type="match status" value="1"/>
</dbReference>
<evidence type="ECO:0000313" key="8">
    <source>
        <dbReference type="EMBL" id="AXR05642.1"/>
    </source>
</evidence>
<gene>
    <name evidence="8" type="primary">rfbC</name>
    <name evidence="8" type="ORF">D0Y50_04195</name>
</gene>
<evidence type="ECO:0000256" key="7">
    <source>
        <dbReference type="RuleBase" id="RU364069"/>
    </source>
</evidence>
<feature type="active site" description="Proton acceptor" evidence="5">
    <location>
        <position position="61"/>
    </location>
</feature>
<evidence type="ECO:0000256" key="6">
    <source>
        <dbReference type="PIRSR" id="PIRSR600888-3"/>
    </source>
</evidence>
<dbReference type="InterPro" id="IPR000888">
    <property type="entry name" value="RmlC-like"/>
</dbReference>
<proteinExistence type="inferred from homology"/>
<dbReference type="UniPathway" id="UPA00124"/>
<keyword evidence="7 8" id="KW-0413">Isomerase</keyword>
<comment type="pathway">
    <text evidence="7">Carbohydrate biosynthesis; dTDP-L-rhamnose biosynthesis.</text>
</comment>
<reference evidence="8 9" key="1">
    <citation type="submission" date="2018-08" db="EMBL/GenBank/DDBJ databases">
        <title>Salinimonas sediminis sp. nov., a piezophilic bacterium isolated from a deep-sea sediment sample from the New Britain Trench.</title>
        <authorList>
            <person name="Cao J."/>
        </authorList>
    </citation>
    <scope>NUCLEOTIDE SEQUENCE [LARGE SCALE GENOMIC DNA]</scope>
    <source>
        <strain evidence="8 9">N102</strain>
    </source>
</reference>
<dbReference type="InterPro" id="IPR014710">
    <property type="entry name" value="RmlC-like_jellyroll"/>
</dbReference>
<dbReference type="SUPFAM" id="SSF51182">
    <property type="entry name" value="RmlC-like cupins"/>
    <property type="match status" value="1"/>
</dbReference>
<comment type="similarity">
    <text evidence="7">Belongs to the dTDP-4-dehydrorhamnose 3,5-epimerase family.</text>
</comment>